<accession>A0A139W8M4</accession>
<reference evidence="1 2" key="2">
    <citation type="journal article" date="2010" name="Nucleic Acids Res.">
        <title>BeetleBase in 2010: revisions to provide comprehensive genomic information for Tribolium castaneum.</title>
        <authorList>
            <person name="Kim H.S."/>
            <person name="Murphy T."/>
            <person name="Xia J."/>
            <person name="Caragea D."/>
            <person name="Park Y."/>
            <person name="Beeman R.W."/>
            <person name="Lorenzen M.D."/>
            <person name="Butcher S."/>
            <person name="Manak J.R."/>
            <person name="Brown S.J."/>
        </authorList>
    </citation>
    <scope>NUCLEOTIDE SEQUENCE [LARGE SCALE GENOMIC DNA]</scope>
    <source>
        <strain evidence="1 2">Georgia GA2</strain>
    </source>
</reference>
<organism evidence="1 2">
    <name type="scientific">Tribolium castaneum</name>
    <name type="common">Red flour beetle</name>
    <dbReference type="NCBI Taxonomy" id="7070"/>
    <lineage>
        <taxon>Eukaryota</taxon>
        <taxon>Metazoa</taxon>
        <taxon>Ecdysozoa</taxon>
        <taxon>Arthropoda</taxon>
        <taxon>Hexapoda</taxon>
        <taxon>Insecta</taxon>
        <taxon>Pterygota</taxon>
        <taxon>Neoptera</taxon>
        <taxon>Endopterygota</taxon>
        <taxon>Coleoptera</taxon>
        <taxon>Polyphaga</taxon>
        <taxon>Cucujiformia</taxon>
        <taxon>Tenebrionidae</taxon>
        <taxon>Tenebrionidae incertae sedis</taxon>
        <taxon>Tribolium</taxon>
    </lineage>
</organism>
<dbReference type="EMBL" id="KQ973144">
    <property type="protein sequence ID" value="KXZ75636.1"/>
    <property type="molecule type" value="Genomic_DNA"/>
</dbReference>
<dbReference type="AlphaFoldDB" id="A0A139W8M4"/>
<evidence type="ECO:0000313" key="1">
    <source>
        <dbReference type="EMBL" id="KXZ75636.1"/>
    </source>
</evidence>
<protein>
    <submittedName>
        <fullName evidence="1">Uncharacterized protein</fullName>
    </submittedName>
</protein>
<feature type="non-terminal residue" evidence="1">
    <location>
        <position position="1"/>
    </location>
</feature>
<sequence>CCQLKFNGTSQKFKWIKTYFKGELFCVLAVS</sequence>
<dbReference type="InParanoid" id="A0A139W8M4"/>
<keyword evidence="2" id="KW-1185">Reference proteome</keyword>
<gene>
    <name evidence="1" type="primary">AUGUSTUS-3.0.2_35034</name>
    <name evidence="1" type="ORF">TcasGA2_TC035034</name>
</gene>
<proteinExistence type="predicted"/>
<name>A0A139W8M4_TRICA</name>
<dbReference type="Proteomes" id="UP000007266">
    <property type="component" value="Unassembled WGS sequence"/>
</dbReference>
<evidence type="ECO:0000313" key="2">
    <source>
        <dbReference type="Proteomes" id="UP000007266"/>
    </source>
</evidence>
<reference evidence="1 2" key="1">
    <citation type="journal article" date="2008" name="Nature">
        <title>The genome of the model beetle and pest Tribolium castaneum.</title>
        <authorList>
            <consortium name="Tribolium Genome Sequencing Consortium"/>
            <person name="Richards S."/>
            <person name="Gibbs R.A."/>
            <person name="Weinstock G.M."/>
            <person name="Brown S.J."/>
            <person name="Denell R."/>
            <person name="Beeman R.W."/>
            <person name="Gibbs R."/>
            <person name="Beeman R.W."/>
            <person name="Brown S.J."/>
            <person name="Bucher G."/>
            <person name="Friedrich M."/>
            <person name="Grimmelikhuijzen C.J."/>
            <person name="Klingler M."/>
            <person name="Lorenzen M."/>
            <person name="Richards S."/>
            <person name="Roth S."/>
            <person name="Schroder R."/>
            <person name="Tautz D."/>
            <person name="Zdobnov E.M."/>
            <person name="Muzny D."/>
            <person name="Gibbs R.A."/>
            <person name="Weinstock G.M."/>
            <person name="Attaway T."/>
            <person name="Bell S."/>
            <person name="Buhay C.J."/>
            <person name="Chandrabose M.N."/>
            <person name="Chavez D."/>
            <person name="Clerk-Blankenburg K.P."/>
            <person name="Cree A."/>
            <person name="Dao M."/>
            <person name="Davis C."/>
            <person name="Chacko J."/>
            <person name="Dinh H."/>
            <person name="Dugan-Rocha S."/>
            <person name="Fowler G."/>
            <person name="Garner T.T."/>
            <person name="Garnes J."/>
            <person name="Gnirke A."/>
            <person name="Hawes A."/>
            <person name="Hernandez J."/>
            <person name="Hines S."/>
            <person name="Holder M."/>
            <person name="Hume J."/>
            <person name="Jhangiani S.N."/>
            <person name="Joshi V."/>
            <person name="Khan Z.M."/>
            <person name="Jackson L."/>
            <person name="Kovar C."/>
            <person name="Kowis A."/>
            <person name="Lee S."/>
            <person name="Lewis L.R."/>
            <person name="Margolis J."/>
            <person name="Morgan M."/>
            <person name="Nazareth L.V."/>
            <person name="Nguyen N."/>
            <person name="Okwuonu G."/>
            <person name="Parker D."/>
            <person name="Richards S."/>
            <person name="Ruiz S.J."/>
            <person name="Santibanez J."/>
            <person name="Savard J."/>
            <person name="Scherer S.E."/>
            <person name="Schneider B."/>
            <person name="Sodergren E."/>
            <person name="Tautz D."/>
            <person name="Vattahil S."/>
            <person name="Villasana D."/>
            <person name="White C.S."/>
            <person name="Wright R."/>
            <person name="Park Y."/>
            <person name="Beeman R.W."/>
            <person name="Lord J."/>
            <person name="Oppert B."/>
            <person name="Lorenzen M."/>
            <person name="Brown S."/>
            <person name="Wang L."/>
            <person name="Savard J."/>
            <person name="Tautz D."/>
            <person name="Richards S."/>
            <person name="Weinstock G."/>
            <person name="Gibbs R.A."/>
            <person name="Liu Y."/>
            <person name="Worley K."/>
            <person name="Weinstock G."/>
            <person name="Elsik C.G."/>
            <person name="Reese J.T."/>
            <person name="Elhaik E."/>
            <person name="Landan G."/>
            <person name="Graur D."/>
            <person name="Arensburger P."/>
            <person name="Atkinson P."/>
            <person name="Beeman R.W."/>
            <person name="Beidler J."/>
            <person name="Brown S.J."/>
            <person name="Demuth J.P."/>
            <person name="Drury D.W."/>
            <person name="Du Y.Z."/>
            <person name="Fujiwara H."/>
            <person name="Lorenzen M."/>
            <person name="Maselli V."/>
            <person name="Osanai M."/>
            <person name="Park Y."/>
            <person name="Robertson H.M."/>
            <person name="Tu Z."/>
            <person name="Wang J.J."/>
            <person name="Wang S."/>
            <person name="Richards S."/>
            <person name="Song H."/>
            <person name="Zhang L."/>
            <person name="Sodergren E."/>
            <person name="Werner D."/>
            <person name="Stanke M."/>
            <person name="Morgenstern B."/>
            <person name="Solovyev V."/>
            <person name="Kosarev P."/>
            <person name="Brown G."/>
            <person name="Chen H.C."/>
            <person name="Ermolaeva O."/>
            <person name="Hlavina W."/>
            <person name="Kapustin Y."/>
            <person name="Kiryutin B."/>
            <person name="Kitts P."/>
            <person name="Maglott D."/>
            <person name="Pruitt K."/>
            <person name="Sapojnikov V."/>
            <person name="Souvorov A."/>
            <person name="Mackey A.J."/>
            <person name="Waterhouse R.M."/>
            <person name="Wyder S."/>
            <person name="Zdobnov E.M."/>
            <person name="Zdobnov E.M."/>
            <person name="Wyder S."/>
            <person name="Kriventseva E.V."/>
            <person name="Kadowaki T."/>
            <person name="Bork P."/>
            <person name="Aranda M."/>
            <person name="Bao R."/>
            <person name="Beermann A."/>
            <person name="Berns N."/>
            <person name="Bolognesi R."/>
            <person name="Bonneton F."/>
            <person name="Bopp D."/>
            <person name="Brown S.J."/>
            <person name="Bucher G."/>
            <person name="Butts T."/>
            <person name="Chaumot A."/>
            <person name="Denell R.E."/>
            <person name="Ferrier D.E."/>
            <person name="Friedrich M."/>
            <person name="Gordon C.M."/>
            <person name="Jindra M."/>
            <person name="Klingler M."/>
            <person name="Lan Q."/>
            <person name="Lattorff H.M."/>
            <person name="Laudet V."/>
            <person name="von Levetsow C."/>
            <person name="Liu Z."/>
            <person name="Lutz R."/>
            <person name="Lynch J.A."/>
            <person name="da Fonseca R.N."/>
            <person name="Posnien N."/>
            <person name="Reuter R."/>
            <person name="Roth S."/>
            <person name="Savard J."/>
            <person name="Schinko J.B."/>
            <person name="Schmitt C."/>
            <person name="Schoppmeier M."/>
            <person name="Schroder R."/>
            <person name="Shippy T.D."/>
            <person name="Simonnet F."/>
            <person name="Marques-Souza H."/>
            <person name="Tautz D."/>
            <person name="Tomoyasu Y."/>
            <person name="Trauner J."/>
            <person name="Van der Zee M."/>
            <person name="Vervoort M."/>
            <person name="Wittkopp N."/>
            <person name="Wimmer E.A."/>
            <person name="Yang X."/>
            <person name="Jones A.K."/>
            <person name="Sattelle D.B."/>
            <person name="Ebert P.R."/>
            <person name="Nelson D."/>
            <person name="Scott J.G."/>
            <person name="Beeman R.W."/>
            <person name="Muthukrishnan S."/>
            <person name="Kramer K.J."/>
            <person name="Arakane Y."/>
            <person name="Beeman R.W."/>
            <person name="Zhu Q."/>
            <person name="Hogenkamp D."/>
            <person name="Dixit R."/>
            <person name="Oppert B."/>
            <person name="Jiang H."/>
            <person name="Zou Z."/>
            <person name="Marshall J."/>
            <person name="Elpidina E."/>
            <person name="Vinokurov K."/>
            <person name="Oppert C."/>
            <person name="Zou Z."/>
            <person name="Evans J."/>
            <person name="Lu Z."/>
            <person name="Zhao P."/>
            <person name="Sumathipala N."/>
            <person name="Altincicek B."/>
            <person name="Vilcinskas A."/>
            <person name="Williams M."/>
            <person name="Hultmark D."/>
            <person name="Hetru C."/>
            <person name="Jiang H."/>
            <person name="Grimmelikhuijzen C.J."/>
            <person name="Hauser F."/>
            <person name="Cazzamali G."/>
            <person name="Williamson M."/>
            <person name="Park Y."/>
            <person name="Li B."/>
            <person name="Tanaka Y."/>
            <person name="Predel R."/>
            <person name="Neupert S."/>
            <person name="Schachtner J."/>
            <person name="Verleyen P."/>
            <person name="Raible F."/>
            <person name="Bork P."/>
            <person name="Friedrich M."/>
            <person name="Walden K.K."/>
            <person name="Robertson H.M."/>
            <person name="Angeli S."/>
            <person name="Foret S."/>
            <person name="Bucher G."/>
            <person name="Schuetz S."/>
            <person name="Maleszka R."/>
            <person name="Wimmer E.A."/>
            <person name="Beeman R.W."/>
            <person name="Lorenzen M."/>
            <person name="Tomoyasu Y."/>
            <person name="Miller S.C."/>
            <person name="Grossmann D."/>
            <person name="Bucher G."/>
        </authorList>
    </citation>
    <scope>NUCLEOTIDE SEQUENCE [LARGE SCALE GENOMIC DNA]</scope>
    <source>
        <strain evidence="1 2">Georgia GA2</strain>
    </source>
</reference>